<dbReference type="HOGENOM" id="CLU_000445_14_1_9"/>
<dbReference type="STRING" id="1218508.JG29_00130"/>
<gene>
    <name evidence="4" type="ORF">JG29_00130</name>
</gene>
<name>A0A0F4L1P4_9LACO</name>
<evidence type="ECO:0000259" key="2">
    <source>
        <dbReference type="PROSITE" id="PS50110"/>
    </source>
</evidence>
<dbReference type="Pfam" id="PF00072">
    <property type="entry name" value="Response_reg"/>
    <property type="match status" value="1"/>
</dbReference>
<dbReference type="PROSITE" id="PS50930">
    <property type="entry name" value="HTH_LYTTR"/>
    <property type="match status" value="1"/>
</dbReference>
<protein>
    <submittedName>
        <fullName evidence="4">Sensory transduction protein LytT</fullName>
    </submittedName>
</protein>
<dbReference type="PROSITE" id="PS50110">
    <property type="entry name" value="RESPONSE_REGULATORY"/>
    <property type="match status" value="1"/>
</dbReference>
<dbReference type="SMART" id="SM00850">
    <property type="entry name" value="LytTR"/>
    <property type="match status" value="1"/>
</dbReference>
<evidence type="ECO:0000313" key="4">
    <source>
        <dbReference type="EMBL" id="KJY51496.1"/>
    </source>
</evidence>
<dbReference type="InterPro" id="IPR007492">
    <property type="entry name" value="LytTR_DNA-bd_dom"/>
</dbReference>
<dbReference type="Proteomes" id="UP000033695">
    <property type="component" value="Unassembled WGS sequence"/>
</dbReference>
<dbReference type="Gene3D" id="3.40.50.2300">
    <property type="match status" value="1"/>
</dbReference>
<keyword evidence="5" id="KW-1185">Reference proteome</keyword>
<dbReference type="InterPro" id="IPR001789">
    <property type="entry name" value="Sig_transdc_resp-reg_receiver"/>
</dbReference>
<dbReference type="InterPro" id="IPR046947">
    <property type="entry name" value="LytR-like"/>
</dbReference>
<dbReference type="Gene3D" id="2.20.25.10">
    <property type="match status" value="1"/>
</dbReference>
<evidence type="ECO:0000259" key="3">
    <source>
        <dbReference type="PROSITE" id="PS50930"/>
    </source>
</evidence>
<dbReference type="GO" id="GO:0000156">
    <property type="term" value="F:phosphorelay response regulator activity"/>
    <property type="evidence" value="ECO:0007669"/>
    <property type="project" value="InterPro"/>
</dbReference>
<dbReference type="OrthoDB" id="9809318at2"/>
<feature type="modified residue" description="4-aspartylphosphate" evidence="1">
    <location>
        <position position="57"/>
    </location>
</feature>
<keyword evidence="1" id="KW-0597">Phosphoprotein</keyword>
<evidence type="ECO:0000313" key="5">
    <source>
        <dbReference type="Proteomes" id="UP000033695"/>
    </source>
</evidence>
<dbReference type="Gene3D" id="2.40.50.40">
    <property type="match status" value="1"/>
</dbReference>
<dbReference type="InterPro" id="IPR011006">
    <property type="entry name" value="CheY-like_superfamily"/>
</dbReference>
<evidence type="ECO:0000256" key="1">
    <source>
        <dbReference type="PROSITE-ProRule" id="PRU00169"/>
    </source>
</evidence>
<dbReference type="RefSeq" id="WP_045921947.1">
    <property type="nucleotide sequence ID" value="NZ_JAAEDY010000007.1"/>
</dbReference>
<organism evidence="4 5">
    <name type="scientific">Bombilactobacillus mellis</name>
    <dbReference type="NCBI Taxonomy" id="1218508"/>
    <lineage>
        <taxon>Bacteria</taxon>
        <taxon>Bacillati</taxon>
        <taxon>Bacillota</taxon>
        <taxon>Bacilli</taxon>
        <taxon>Lactobacillales</taxon>
        <taxon>Lactobacillaceae</taxon>
        <taxon>Bombilactobacillus</taxon>
    </lineage>
</organism>
<dbReference type="GO" id="GO:0003677">
    <property type="term" value="F:DNA binding"/>
    <property type="evidence" value="ECO:0007669"/>
    <property type="project" value="InterPro"/>
</dbReference>
<proteinExistence type="predicted"/>
<dbReference type="SUPFAM" id="SSF52172">
    <property type="entry name" value="CheY-like"/>
    <property type="match status" value="1"/>
</dbReference>
<comment type="caution">
    <text evidence="4">The sequence shown here is derived from an EMBL/GenBank/DDBJ whole genome shotgun (WGS) entry which is preliminary data.</text>
</comment>
<dbReference type="PATRIC" id="fig|1218508.4.peg.13"/>
<dbReference type="AlphaFoldDB" id="A0A0F4L1P4"/>
<sequence length="242" mass="27804">MKILVVDDEKLARSELTYLIEQSPRLKDYQLEIFQSEDINHGLEILIKEQIDIIFLDISLNDENGFDLAQQLYKLPKAPLLIFATAFDEFAVKAFNVDAVDYILKPFEQKRVDQALGKAIRALGEKKAAAQKPLKNLLAIELDDRDVVIKKDNLISATVNNGILTITTKTNRYQTKNTLSWIKSRLTEANFVQVHRNSLVNLEAVKEVQPWFNHTTILVMNNNDKIHVGRSYQKDLKQRLEV</sequence>
<dbReference type="SMART" id="SM00448">
    <property type="entry name" value="REC"/>
    <property type="match status" value="1"/>
</dbReference>
<feature type="domain" description="HTH LytTR-type" evidence="3">
    <location>
        <begin position="138"/>
        <end position="242"/>
    </location>
</feature>
<dbReference type="Pfam" id="PF04397">
    <property type="entry name" value="LytTR"/>
    <property type="match status" value="1"/>
</dbReference>
<feature type="domain" description="Response regulatory" evidence="2">
    <location>
        <begin position="2"/>
        <end position="120"/>
    </location>
</feature>
<dbReference type="PANTHER" id="PTHR37299:SF1">
    <property type="entry name" value="STAGE 0 SPORULATION PROTEIN A HOMOLOG"/>
    <property type="match status" value="1"/>
</dbReference>
<accession>A0A0F4L1P4</accession>
<dbReference type="PANTHER" id="PTHR37299">
    <property type="entry name" value="TRANSCRIPTIONAL REGULATOR-RELATED"/>
    <property type="match status" value="1"/>
</dbReference>
<dbReference type="EMBL" id="JXBZ01000001">
    <property type="protein sequence ID" value="KJY51496.1"/>
    <property type="molecule type" value="Genomic_DNA"/>
</dbReference>
<reference evidence="4 5" key="1">
    <citation type="submission" date="2014-12" db="EMBL/GenBank/DDBJ databases">
        <title>Comparative genomics of the lactic acid bacteria isolated from the honey bee gut.</title>
        <authorList>
            <person name="Ellegaard K.M."/>
            <person name="Tamarit D."/>
            <person name="Javelind E."/>
            <person name="Olofsson T."/>
            <person name="Andersson S.G."/>
            <person name="Vasquez A."/>
        </authorList>
    </citation>
    <scope>NUCLEOTIDE SEQUENCE [LARGE SCALE GENOMIC DNA]</scope>
    <source>
        <strain evidence="4 5">Hon2</strain>
    </source>
</reference>